<keyword evidence="5" id="KW-0269">Exonuclease</keyword>
<dbReference type="InterPro" id="IPR047021">
    <property type="entry name" value="REXO1/3/4-like"/>
</dbReference>
<evidence type="ECO:0000256" key="5">
    <source>
        <dbReference type="ARBA" id="ARBA00022839"/>
    </source>
</evidence>
<dbReference type="KEGG" id="phu:Phum_PHUM035230"/>
<dbReference type="GO" id="GO:0010629">
    <property type="term" value="P:negative regulation of gene expression"/>
    <property type="evidence" value="ECO:0007669"/>
    <property type="project" value="UniProtKB-ARBA"/>
</dbReference>
<dbReference type="InParanoid" id="E0VAD2"/>
<dbReference type="PROSITE" id="PS50103">
    <property type="entry name" value="ZF_C3H1"/>
    <property type="match status" value="1"/>
</dbReference>
<evidence type="ECO:0000256" key="2">
    <source>
        <dbReference type="ARBA" id="ARBA00006357"/>
    </source>
</evidence>
<dbReference type="PANTHER" id="PTHR12801">
    <property type="entry name" value="RNA EXONUCLEASE REXO1 / RECO3 FAMILY MEMBER-RELATED"/>
    <property type="match status" value="1"/>
</dbReference>
<dbReference type="GO" id="GO:0008270">
    <property type="term" value="F:zinc ion binding"/>
    <property type="evidence" value="ECO:0007669"/>
    <property type="project" value="UniProtKB-KW"/>
</dbReference>
<dbReference type="FunCoup" id="E0VAD2">
    <property type="interactions" value="1159"/>
</dbReference>
<keyword evidence="4" id="KW-0378">Hydrolase</keyword>
<dbReference type="eggNOG" id="KOG2248">
    <property type="taxonomic scope" value="Eukaryota"/>
</dbReference>
<feature type="compositionally biased region" description="Low complexity" evidence="8">
    <location>
        <begin position="432"/>
        <end position="446"/>
    </location>
</feature>
<feature type="compositionally biased region" description="Basic residues" evidence="8">
    <location>
        <begin position="481"/>
        <end position="503"/>
    </location>
</feature>
<feature type="zinc finger region" description="C3H1-type" evidence="7">
    <location>
        <begin position="7"/>
        <end position="33"/>
    </location>
</feature>
<dbReference type="InterPro" id="IPR012337">
    <property type="entry name" value="RNaseH-like_sf"/>
</dbReference>
<keyword evidence="7" id="KW-0862">Zinc</keyword>
<comment type="subcellular location">
    <subcellularLocation>
        <location evidence="1">Nucleus</location>
    </subcellularLocation>
</comment>
<feature type="compositionally biased region" description="Basic and acidic residues" evidence="8">
    <location>
        <begin position="467"/>
        <end position="480"/>
    </location>
</feature>
<dbReference type="HOGENOM" id="CLU_272661_0_0_1"/>
<dbReference type="VEuPathDB" id="VectorBase:PHUM035230"/>
<protein>
    <submittedName>
        <fullName evidence="10 11">RNAse H, putative</fullName>
    </submittedName>
</protein>
<evidence type="ECO:0000256" key="1">
    <source>
        <dbReference type="ARBA" id="ARBA00004123"/>
    </source>
</evidence>
<feature type="region of interest" description="Disordered" evidence="8">
    <location>
        <begin position="368"/>
        <end position="558"/>
    </location>
</feature>
<dbReference type="CDD" id="cd06145">
    <property type="entry name" value="REX1_like"/>
    <property type="match status" value="1"/>
</dbReference>
<feature type="domain" description="C3H1-type" evidence="9">
    <location>
        <begin position="7"/>
        <end position="33"/>
    </location>
</feature>
<organism>
    <name type="scientific">Pediculus humanus subsp. corporis</name>
    <name type="common">Body louse</name>
    <dbReference type="NCBI Taxonomy" id="121224"/>
    <lineage>
        <taxon>Eukaryota</taxon>
        <taxon>Metazoa</taxon>
        <taxon>Ecdysozoa</taxon>
        <taxon>Arthropoda</taxon>
        <taxon>Hexapoda</taxon>
        <taxon>Insecta</taxon>
        <taxon>Pterygota</taxon>
        <taxon>Neoptera</taxon>
        <taxon>Paraneoptera</taxon>
        <taxon>Psocodea</taxon>
        <taxon>Troctomorpha</taxon>
        <taxon>Phthiraptera</taxon>
        <taxon>Anoplura</taxon>
        <taxon>Pediculidae</taxon>
        <taxon>Pediculus</taxon>
    </lineage>
</organism>
<dbReference type="InterPro" id="IPR034922">
    <property type="entry name" value="REX1-like_exo"/>
</dbReference>
<dbReference type="EMBL" id="AAZO01000418">
    <property type="status" value="NOT_ANNOTATED_CDS"/>
    <property type="molecule type" value="Genomic_DNA"/>
</dbReference>
<feature type="compositionally biased region" description="Basic and acidic residues" evidence="8">
    <location>
        <begin position="504"/>
        <end position="521"/>
    </location>
</feature>
<proteinExistence type="inferred from homology"/>
<dbReference type="OrthoDB" id="16516at2759"/>
<dbReference type="RefSeq" id="XP_002423076.1">
    <property type="nucleotide sequence ID" value="XM_002423031.1"/>
</dbReference>
<dbReference type="InterPro" id="IPR000571">
    <property type="entry name" value="Znf_CCCH"/>
</dbReference>
<dbReference type="GO" id="GO:0003676">
    <property type="term" value="F:nucleic acid binding"/>
    <property type="evidence" value="ECO:0007669"/>
    <property type="project" value="InterPro"/>
</dbReference>
<feature type="compositionally biased region" description="Low complexity" evidence="8">
    <location>
        <begin position="36"/>
        <end position="50"/>
    </location>
</feature>
<dbReference type="Pfam" id="PF15870">
    <property type="entry name" value="EloA-BP1"/>
    <property type="match status" value="1"/>
</dbReference>
<dbReference type="GO" id="GO:0005634">
    <property type="term" value="C:nucleus"/>
    <property type="evidence" value="ECO:0007669"/>
    <property type="project" value="UniProtKB-SubCell"/>
</dbReference>
<evidence type="ECO:0000256" key="4">
    <source>
        <dbReference type="ARBA" id="ARBA00022801"/>
    </source>
</evidence>
<dbReference type="GO" id="GO:0004527">
    <property type="term" value="F:exonuclease activity"/>
    <property type="evidence" value="ECO:0007669"/>
    <property type="project" value="UniProtKB-KW"/>
</dbReference>
<dbReference type="InterPro" id="IPR031736">
    <property type="entry name" value="REXO1-like_dom"/>
</dbReference>
<reference evidence="11" key="3">
    <citation type="submission" date="2020-05" db="UniProtKB">
        <authorList>
            <consortium name="EnsemblMetazoa"/>
        </authorList>
    </citation>
    <scope>IDENTIFICATION</scope>
    <source>
        <strain evidence="11">USDA</strain>
    </source>
</reference>
<dbReference type="EMBL" id="DS235005">
    <property type="protein sequence ID" value="EEB10338.1"/>
    <property type="molecule type" value="Genomic_DNA"/>
</dbReference>
<feature type="region of interest" description="Disordered" evidence="8">
    <location>
        <begin position="601"/>
        <end position="636"/>
    </location>
</feature>
<feature type="compositionally biased region" description="Basic and acidic residues" evidence="8">
    <location>
        <begin position="390"/>
        <end position="399"/>
    </location>
</feature>
<dbReference type="InterPro" id="IPR036397">
    <property type="entry name" value="RNaseH_sf"/>
</dbReference>
<gene>
    <name evidence="11" type="primary">8232311</name>
    <name evidence="10" type="ORF">Phum_PHUM035230</name>
</gene>
<dbReference type="SUPFAM" id="SSF53098">
    <property type="entry name" value="Ribonuclease H-like"/>
    <property type="match status" value="1"/>
</dbReference>
<dbReference type="AlphaFoldDB" id="E0VAD2"/>
<name>E0VAD2_PEDHC</name>
<reference evidence="10" key="1">
    <citation type="submission" date="2007-04" db="EMBL/GenBank/DDBJ databases">
        <title>Annotation of Pediculus humanus corporis strain USDA.</title>
        <authorList>
            <person name="Kirkness E."/>
            <person name="Hannick L."/>
            <person name="Hass B."/>
            <person name="Bruggner R."/>
            <person name="Lawson D."/>
            <person name="Bidwell S."/>
            <person name="Joardar V."/>
            <person name="Caler E."/>
            <person name="Walenz B."/>
            <person name="Inman J."/>
            <person name="Schobel S."/>
            <person name="Galinsky K."/>
            <person name="Amedeo P."/>
            <person name="Strausberg R."/>
        </authorList>
    </citation>
    <scope>NUCLEOTIDE SEQUENCE</scope>
    <source>
        <strain evidence="10">USDA</strain>
    </source>
</reference>
<dbReference type="PANTHER" id="PTHR12801:SF115">
    <property type="entry name" value="FI18136P1-RELATED"/>
    <property type="match status" value="1"/>
</dbReference>
<keyword evidence="7" id="KW-0479">Metal-binding</keyword>
<reference evidence="10" key="2">
    <citation type="submission" date="2007-04" db="EMBL/GenBank/DDBJ databases">
        <title>The genome of the human body louse.</title>
        <authorList>
            <consortium name="The Human Body Louse Genome Consortium"/>
            <person name="Kirkness E."/>
            <person name="Walenz B."/>
            <person name="Hass B."/>
            <person name="Bruggner R."/>
            <person name="Strausberg R."/>
        </authorList>
    </citation>
    <scope>NUCLEOTIDE SEQUENCE</scope>
    <source>
        <strain evidence="10">USDA</strain>
    </source>
</reference>
<dbReference type="Proteomes" id="UP000009046">
    <property type="component" value="Unassembled WGS sequence"/>
</dbReference>
<evidence type="ECO:0000313" key="10">
    <source>
        <dbReference type="EMBL" id="EEB10338.1"/>
    </source>
</evidence>
<keyword evidence="7" id="KW-0863">Zinc-finger</keyword>
<dbReference type="Gene3D" id="3.30.420.10">
    <property type="entry name" value="Ribonuclease H-like superfamily/Ribonuclease H"/>
    <property type="match status" value="1"/>
</dbReference>
<dbReference type="FunFam" id="3.30.420.10:FF:000031">
    <property type="entry name" value="RNA exonuclease 1"/>
    <property type="match status" value="1"/>
</dbReference>
<evidence type="ECO:0000313" key="12">
    <source>
        <dbReference type="Proteomes" id="UP000009046"/>
    </source>
</evidence>
<comment type="similarity">
    <text evidence="2">Belongs to the REXO1/REXO3 family.</text>
</comment>
<feature type="compositionally biased region" description="Acidic residues" evidence="8">
    <location>
        <begin position="544"/>
        <end position="553"/>
    </location>
</feature>
<feature type="region of interest" description="Disordered" evidence="8">
    <location>
        <begin position="163"/>
        <end position="210"/>
    </location>
</feature>
<evidence type="ECO:0000259" key="9">
    <source>
        <dbReference type="PROSITE" id="PS50103"/>
    </source>
</evidence>
<accession>E0VAD2</accession>
<feature type="compositionally biased region" description="Polar residues" evidence="8">
    <location>
        <begin position="72"/>
        <end position="86"/>
    </location>
</feature>
<dbReference type="SMART" id="SM00479">
    <property type="entry name" value="EXOIII"/>
    <property type="match status" value="1"/>
</dbReference>
<evidence type="ECO:0000256" key="3">
    <source>
        <dbReference type="ARBA" id="ARBA00022722"/>
    </source>
</evidence>
<dbReference type="OMA" id="NIRMQYY"/>
<dbReference type="GeneID" id="8232311"/>
<feature type="region of interest" description="Disordered" evidence="8">
    <location>
        <begin position="36"/>
        <end position="93"/>
    </location>
</feature>
<keyword evidence="12" id="KW-1185">Reference proteome</keyword>
<keyword evidence="6" id="KW-0539">Nucleus</keyword>
<dbReference type="InterPro" id="IPR013520">
    <property type="entry name" value="Ribonucl_H"/>
</dbReference>
<feature type="compositionally biased region" description="Basic residues" evidence="8">
    <location>
        <begin position="447"/>
        <end position="459"/>
    </location>
</feature>
<evidence type="ECO:0000256" key="6">
    <source>
        <dbReference type="ARBA" id="ARBA00023242"/>
    </source>
</evidence>
<evidence type="ECO:0000256" key="8">
    <source>
        <dbReference type="SAM" id="MobiDB-lite"/>
    </source>
</evidence>
<evidence type="ECO:0000313" key="11">
    <source>
        <dbReference type="EnsemblMetazoa" id="PHUM035230-PA"/>
    </source>
</evidence>
<evidence type="ECO:0000256" key="7">
    <source>
        <dbReference type="PROSITE-ProRule" id="PRU00723"/>
    </source>
</evidence>
<dbReference type="CTD" id="8232311"/>
<feature type="compositionally biased region" description="Basic residues" evidence="8">
    <location>
        <begin position="404"/>
        <end position="431"/>
    </location>
</feature>
<dbReference type="STRING" id="121224.E0VAD2"/>
<dbReference type="EnsemblMetazoa" id="PHUM035230-RA">
    <property type="protein sequence ID" value="PHUM035230-PA"/>
    <property type="gene ID" value="PHUM035230"/>
</dbReference>
<feature type="compositionally biased region" description="Low complexity" evidence="8">
    <location>
        <begin position="167"/>
        <end position="204"/>
    </location>
</feature>
<sequence length="1184" mass="133181">MLPSRGYFKKNDCPFFINNICERPHCHYRHKKVISENSSSSDSQDNSCQSPTNIPDRLSSNAENYVPPEINKNITTNDSQHSSASSKENETSHDSLFAKLVNQSNPYGKTSRHIPCAYTPTPQITSVQPKNRAVSAKINVHSSTGLDRLAKTEKYSGGYNLVDKENNSSYTPSSNNNLNTLKNISNNFTNNESNSEYSVESASNTNSSNDSHYSYSVFDDKNVNSLSYEPQSATKSIINSLNSNLSEGCSTSYVPSKTTISESKYEPKCSDSSLPNDYVPSKEKCQKNQYVPEGSTSVENEVMYKPSDKSSLGETPYQPNVDNIVADYIPTKKSATNSSNHHSWLDKDQSKWTEFDFISSEIEMMKKLLSEDEKPQNVQEGTEESISNNKKKESEKEKSCNSSKSRHSSSSRHKSKSSSRSHSRSRSKSRHLQSSNSKHSSRSSSSSRHHSSSSSKHHSPSSSSSKKSSDHNKNSSDEKKKKSSSHSRSSSHKSSRHRHRHSHSKSDRREKESRSSEKKSIDNVNLVSSDDDASKDVGSKNVSDEEGSEIENESDTKKRKNVWNEKDKDHKLIKISEEESFYDFDDDPETVEKECLEIFNSYSTPSDSNEKKSNEITIPSEDYESTTLGKKRKAHSTDVLSDHSVLRMKTVKKPNTIKSAQEVMLERYKIIEKAKESSTPVPTSTHSAPIPGLNRSNVRIAAVSNIQQMLEAKKALQEKISQKSKVNEKPTVAQTVARGGTRVAHSVSSKTTITSGSKVIPPVKRQIYLDKLILETSQIYPTKEESEEEALKMEEEVFKAHSGSLAAYHSSFVSLLMKTRRRVSAVKGSTTSNASKPKMSHYDVLARGKKNFSVLKTKRLDISMLTERHIYEELLRCKLTPEELKTNSYPLEGSKPGYAICTLNFELKYNAHYLHIKKLTGNRRYCVRCSKEYEVHPVTLKQYIEGPDTCSYHPGKKKSGGRNSERIYNCCNSSSTEGCASHVRHVTDCNDYDNLPNCVKTLSKDDLTDPGVFALDCEMVYTRLGYELARVTVVNLKKEIVYDTLVKPKYPIECYNTFYSGIEEKMMEGVTTTLKDVQAVLLSMFSNKTILIGHSLDSDLRALHLIHDTVVDTAIFYKHEKFHPYKYSLRELCARKISKIIQENVGGHDSAEDAIAALEIMLNHVKEEVSKYDSLESYEADKIQ</sequence>
<keyword evidence="3" id="KW-0540">Nuclease</keyword>